<reference evidence="2" key="1">
    <citation type="submission" date="2022-08" db="EMBL/GenBank/DDBJ databases">
        <authorList>
            <person name="Gutierrez-Valencia J."/>
        </authorList>
    </citation>
    <scope>NUCLEOTIDE SEQUENCE</scope>
</reference>
<dbReference type="Proteomes" id="UP001154282">
    <property type="component" value="Unassembled WGS sequence"/>
</dbReference>
<dbReference type="AlphaFoldDB" id="A0AAV0L1N5"/>
<keyword evidence="3" id="KW-1185">Reference proteome</keyword>
<accession>A0AAV0L1N5</accession>
<name>A0AAV0L1N5_9ROSI</name>
<feature type="region of interest" description="Disordered" evidence="1">
    <location>
        <begin position="1"/>
        <end position="31"/>
    </location>
</feature>
<comment type="caution">
    <text evidence="2">The sequence shown here is derived from an EMBL/GenBank/DDBJ whole genome shotgun (WGS) entry which is preliminary data.</text>
</comment>
<dbReference type="EMBL" id="CAMGYJ010000006">
    <property type="protein sequence ID" value="CAI0428360.1"/>
    <property type="molecule type" value="Genomic_DNA"/>
</dbReference>
<sequence>MSRSAATTYQRDRTSTSTCGPWRGSWKRTWT</sequence>
<feature type="compositionally biased region" description="Polar residues" evidence="1">
    <location>
        <begin position="1"/>
        <end position="19"/>
    </location>
</feature>
<protein>
    <submittedName>
        <fullName evidence="2">Uncharacterized protein</fullName>
    </submittedName>
</protein>
<evidence type="ECO:0000256" key="1">
    <source>
        <dbReference type="SAM" id="MobiDB-lite"/>
    </source>
</evidence>
<gene>
    <name evidence="2" type="ORF">LITE_LOCUS21608</name>
</gene>
<evidence type="ECO:0000313" key="3">
    <source>
        <dbReference type="Proteomes" id="UP001154282"/>
    </source>
</evidence>
<evidence type="ECO:0000313" key="2">
    <source>
        <dbReference type="EMBL" id="CAI0428360.1"/>
    </source>
</evidence>
<organism evidence="2 3">
    <name type="scientific">Linum tenue</name>
    <dbReference type="NCBI Taxonomy" id="586396"/>
    <lineage>
        <taxon>Eukaryota</taxon>
        <taxon>Viridiplantae</taxon>
        <taxon>Streptophyta</taxon>
        <taxon>Embryophyta</taxon>
        <taxon>Tracheophyta</taxon>
        <taxon>Spermatophyta</taxon>
        <taxon>Magnoliopsida</taxon>
        <taxon>eudicotyledons</taxon>
        <taxon>Gunneridae</taxon>
        <taxon>Pentapetalae</taxon>
        <taxon>rosids</taxon>
        <taxon>fabids</taxon>
        <taxon>Malpighiales</taxon>
        <taxon>Linaceae</taxon>
        <taxon>Linum</taxon>
    </lineage>
</organism>
<proteinExistence type="predicted"/>